<feature type="compositionally biased region" description="Basic residues" evidence="1">
    <location>
        <begin position="141"/>
        <end position="151"/>
    </location>
</feature>
<feature type="compositionally biased region" description="Basic and acidic residues" evidence="1">
    <location>
        <begin position="1"/>
        <end position="15"/>
    </location>
</feature>
<accession>A0AAV7NBM9</accession>
<evidence type="ECO:0000256" key="1">
    <source>
        <dbReference type="SAM" id="MobiDB-lite"/>
    </source>
</evidence>
<dbReference type="EMBL" id="JANPWB010000012">
    <property type="protein sequence ID" value="KAJ1113371.1"/>
    <property type="molecule type" value="Genomic_DNA"/>
</dbReference>
<dbReference type="Proteomes" id="UP001066276">
    <property type="component" value="Chromosome 8"/>
</dbReference>
<dbReference type="AlphaFoldDB" id="A0AAV7NBM9"/>
<protein>
    <submittedName>
        <fullName evidence="2">Uncharacterized protein</fullName>
    </submittedName>
</protein>
<feature type="compositionally biased region" description="Low complexity" evidence="1">
    <location>
        <begin position="79"/>
        <end position="106"/>
    </location>
</feature>
<comment type="caution">
    <text evidence="2">The sequence shown here is derived from an EMBL/GenBank/DDBJ whole genome shotgun (WGS) entry which is preliminary data.</text>
</comment>
<feature type="region of interest" description="Disordered" evidence="1">
    <location>
        <begin position="1"/>
        <end position="159"/>
    </location>
</feature>
<name>A0AAV7NBM9_PLEWA</name>
<reference evidence="2" key="1">
    <citation type="journal article" date="2022" name="bioRxiv">
        <title>Sequencing and chromosome-scale assembly of the giantPleurodeles waltlgenome.</title>
        <authorList>
            <person name="Brown T."/>
            <person name="Elewa A."/>
            <person name="Iarovenko S."/>
            <person name="Subramanian E."/>
            <person name="Araus A.J."/>
            <person name="Petzold A."/>
            <person name="Susuki M."/>
            <person name="Suzuki K.-i.T."/>
            <person name="Hayashi T."/>
            <person name="Toyoda A."/>
            <person name="Oliveira C."/>
            <person name="Osipova E."/>
            <person name="Leigh N.D."/>
            <person name="Simon A."/>
            <person name="Yun M.H."/>
        </authorList>
    </citation>
    <scope>NUCLEOTIDE SEQUENCE</scope>
    <source>
        <strain evidence="2">20211129_DDA</strain>
        <tissue evidence="2">Liver</tissue>
    </source>
</reference>
<keyword evidence="3" id="KW-1185">Reference proteome</keyword>
<organism evidence="2 3">
    <name type="scientific">Pleurodeles waltl</name>
    <name type="common">Iberian ribbed newt</name>
    <dbReference type="NCBI Taxonomy" id="8319"/>
    <lineage>
        <taxon>Eukaryota</taxon>
        <taxon>Metazoa</taxon>
        <taxon>Chordata</taxon>
        <taxon>Craniata</taxon>
        <taxon>Vertebrata</taxon>
        <taxon>Euteleostomi</taxon>
        <taxon>Amphibia</taxon>
        <taxon>Batrachia</taxon>
        <taxon>Caudata</taxon>
        <taxon>Salamandroidea</taxon>
        <taxon>Salamandridae</taxon>
        <taxon>Pleurodelinae</taxon>
        <taxon>Pleurodeles</taxon>
    </lineage>
</organism>
<gene>
    <name evidence="2" type="ORF">NDU88_001617</name>
</gene>
<evidence type="ECO:0000313" key="3">
    <source>
        <dbReference type="Proteomes" id="UP001066276"/>
    </source>
</evidence>
<evidence type="ECO:0000313" key="2">
    <source>
        <dbReference type="EMBL" id="KAJ1113371.1"/>
    </source>
</evidence>
<proteinExistence type="predicted"/>
<sequence>MRDSRGAWSGHDQRWPPKGRAPQDGGLRGEDCGAGGAPRVPQSLAGWMRKIGGADAPLAAEGDAHSPQHSREERKLRSRPAVSRRAAASVAKGPHPGGAAPSAAHLGGAGRPEDSSPPALAPPPLPLTAKPRHVPRAEARRRSHGPCRRRAEKAPEACGELVSCGLD</sequence>
<feature type="compositionally biased region" description="Basic and acidic residues" evidence="1">
    <location>
        <begin position="62"/>
        <end position="75"/>
    </location>
</feature>